<proteinExistence type="predicted"/>
<evidence type="ECO:0000256" key="2">
    <source>
        <dbReference type="ARBA" id="ARBA00023125"/>
    </source>
</evidence>
<comment type="caution">
    <text evidence="4">The sequence shown here is derived from an EMBL/GenBank/DDBJ whole genome shotgun (WGS) entry which is preliminary data.</text>
</comment>
<gene>
    <name evidence="4" type="ORF">DNHGIG_31440</name>
</gene>
<feature type="domain" description="DNA helicase DnaB-like N-terminal" evidence="3">
    <location>
        <begin position="7"/>
        <end position="73"/>
    </location>
</feature>
<keyword evidence="2" id="KW-0238">DNA-binding</keyword>
<name>A0AAV4LIM5_9BACL</name>
<evidence type="ECO:0000259" key="3">
    <source>
        <dbReference type="Pfam" id="PF00772"/>
    </source>
</evidence>
<dbReference type="EMBL" id="BOQE01000001">
    <property type="protein sequence ID" value="GIM47595.1"/>
    <property type="molecule type" value="Genomic_DNA"/>
</dbReference>
<dbReference type="InterPro" id="IPR007693">
    <property type="entry name" value="DNA_helicase_DnaB-like_N"/>
</dbReference>
<dbReference type="Pfam" id="PF00772">
    <property type="entry name" value="DnaB"/>
    <property type="match status" value="1"/>
</dbReference>
<dbReference type="GO" id="GO:0003677">
    <property type="term" value="F:DNA binding"/>
    <property type="evidence" value="ECO:0007669"/>
    <property type="project" value="UniProtKB-KW"/>
</dbReference>
<dbReference type="Gene3D" id="1.10.860.10">
    <property type="entry name" value="DNAb Helicase, Chain A"/>
    <property type="match status" value="1"/>
</dbReference>
<reference evidence="4" key="1">
    <citation type="journal article" date="2023" name="Int. J. Syst. Evol. Microbiol.">
        <title>Collibacillus ludicampi gen. nov., sp. nov., a new soil bacterium of the family Alicyclobacillaceae.</title>
        <authorList>
            <person name="Jojima T."/>
            <person name="Ioku Y."/>
            <person name="Fukuta Y."/>
            <person name="Shirasaka N."/>
            <person name="Matsumura Y."/>
            <person name="Mori M."/>
        </authorList>
    </citation>
    <scope>NUCLEOTIDE SEQUENCE</scope>
    <source>
        <strain evidence="4">TP075</strain>
    </source>
</reference>
<keyword evidence="5" id="KW-1185">Reference proteome</keyword>
<evidence type="ECO:0000313" key="4">
    <source>
        <dbReference type="EMBL" id="GIM47595.1"/>
    </source>
</evidence>
<keyword evidence="1" id="KW-0235">DNA replication</keyword>
<dbReference type="InterPro" id="IPR016136">
    <property type="entry name" value="DNA_helicase_N/primase_C"/>
</dbReference>
<dbReference type="GO" id="GO:0003678">
    <property type="term" value="F:DNA helicase activity"/>
    <property type="evidence" value="ECO:0007669"/>
    <property type="project" value="InterPro"/>
</dbReference>
<dbReference type="SUPFAM" id="SSF48024">
    <property type="entry name" value="N-terminal domain of DnaB helicase"/>
    <property type="match status" value="1"/>
</dbReference>
<sequence length="78" mass="8995">MQAANGLPHSKETEEILVGGLLAREQWLEDIVDLLHSSDFYDPLCERIWKAMIRLYNANKRVDMVSVAQLLSPKRRTN</sequence>
<evidence type="ECO:0000313" key="5">
    <source>
        <dbReference type="Proteomes" id="UP001057291"/>
    </source>
</evidence>
<dbReference type="GO" id="GO:0006260">
    <property type="term" value="P:DNA replication"/>
    <property type="evidence" value="ECO:0007669"/>
    <property type="project" value="UniProtKB-KW"/>
</dbReference>
<dbReference type="AlphaFoldDB" id="A0AAV4LIM5"/>
<organism evidence="4 5">
    <name type="scientific">Collibacillus ludicampi</name>
    <dbReference type="NCBI Taxonomy" id="2771369"/>
    <lineage>
        <taxon>Bacteria</taxon>
        <taxon>Bacillati</taxon>
        <taxon>Bacillota</taxon>
        <taxon>Bacilli</taxon>
        <taxon>Bacillales</taxon>
        <taxon>Alicyclobacillaceae</taxon>
        <taxon>Collibacillus</taxon>
    </lineage>
</organism>
<protein>
    <recommendedName>
        <fullName evidence="3">DNA helicase DnaB-like N-terminal domain-containing protein</fullName>
    </recommendedName>
</protein>
<accession>A0AAV4LIM5</accession>
<dbReference type="InterPro" id="IPR036185">
    <property type="entry name" value="DNA_heli_DnaB-like_N_sf"/>
</dbReference>
<dbReference type="GO" id="GO:0005524">
    <property type="term" value="F:ATP binding"/>
    <property type="evidence" value="ECO:0007669"/>
    <property type="project" value="InterPro"/>
</dbReference>
<dbReference type="Proteomes" id="UP001057291">
    <property type="component" value="Unassembled WGS sequence"/>
</dbReference>
<evidence type="ECO:0000256" key="1">
    <source>
        <dbReference type="ARBA" id="ARBA00022705"/>
    </source>
</evidence>